<evidence type="ECO:0000313" key="2">
    <source>
        <dbReference type="Proteomes" id="UP000324176"/>
    </source>
</evidence>
<evidence type="ECO:0000313" key="1">
    <source>
        <dbReference type="EMBL" id="TYP73714.1"/>
    </source>
</evidence>
<proteinExistence type="predicted"/>
<gene>
    <name evidence="1" type="ORF">BCL69_10915</name>
</gene>
<sequence length="46" mass="5462">MTSFLSVVKYCHIQNKEITHKTRQHKETDNYSGDGYLQITNIYQDI</sequence>
<comment type="caution">
    <text evidence="1">The sequence shown here is derived from an EMBL/GenBank/DDBJ whole genome shotgun (WGS) entry which is preliminary data.</text>
</comment>
<dbReference type="AlphaFoldDB" id="A0A5D3Y9P3"/>
<organism evidence="1 2">
    <name type="scientific">Nitrosomonas communis</name>
    <dbReference type="NCBI Taxonomy" id="44574"/>
    <lineage>
        <taxon>Bacteria</taxon>
        <taxon>Pseudomonadati</taxon>
        <taxon>Pseudomonadota</taxon>
        <taxon>Betaproteobacteria</taxon>
        <taxon>Nitrosomonadales</taxon>
        <taxon>Nitrosomonadaceae</taxon>
        <taxon>Nitrosomonas</taxon>
    </lineage>
</organism>
<dbReference type="Proteomes" id="UP000324176">
    <property type="component" value="Unassembled WGS sequence"/>
</dbReference>
<name>A0A5D3Y9P3_9PROT</name>
<protein>
    <submittedName>
        <fullName evidence="1">Uncharacterized protein</fullName>
    </submittedName>
</protein>
<accession>A0A5D3Y9P3</accession>
<dbReference type="EMBL" id="VNHT01000091">
    <property type="protein sequence ID" value="TYP73714.1"/>
    <property type="molecule type" value="Genomic_DNA"/>
</dbReference>
<reference evidence="1 2" key="1">
    <citation type="submission" date="2019-07" db="EMBL/GenBank/DDBJ databases">
        <title>Active sludge and wastewater microbial communities from Klosterneuburg, Austria.</title>
        <authorList>
            <person name="Wagner M."/>
        </authorList>
    </citation>
    <scope>NUCLEOTIDE SEQUENCE [LARGE SCALE GENOMIC DNA]</scope>
    <source>
        <strain evidence="1 2">Nm2</strain>
    </source>
</reference>